<evidence type="ECO:0000313" key="1">
    <source>
        <dbReference type="EMBL" id="KAA2242395.1"/>
    </source>
</evidence>
<dbReference type="InterPro" id="IPR016024">
    <property type="entry name" value="ARM-type_fold"/>
</dbReference>
<organism evidence="1 2">
    <name type="scientific">Chitinophaga agrisoli</name>
    <dbReference type="NCBI Taxonomy" id="2607653"/>
    <lineage>
        <taxon>Bacteria</taxon>
        <taxon>Pseudomonadati</taxon>
        <taxon>Bacteroidota</taxon>
        <taxon>Chitinophagia</taxon>
        <taxon>Chitinophagales</taxon>
        <taxon>Chitinophagaceae</taxon>
        <taxon>Chitinophaga</taxon>
    </lineage>
</organism>
<evidence type="ECO:0000313" key="2">
    <source>
        <dbReference type="Proteomes" id="UP000324611"/>
    </source>
</evidence>
<name>A0A5B2VTN0_9BACT</name>
<proteinExistence type="predicted"/>
<dbReference type="Gene3D" id="1.25.10.10">
    <property type="entry name" value="Leucine-rich Repeat Variant"/>
    <property type="match status" value="1"/>
</dbReference>
<reference evidence="1 2" key="2">
    <citation type="submission" date="2019-09" db="EMBL/GenBank/DDBJ databases">
        <authorList>
            <person name="Jin C."/>
        </authorList>
    </citation>
    <scope>NUCLEOTIDE SEQUENCE [LARGE SCALE GENOMIC DNA]</scope>
    <source>
        <strain evidence="1 2">BN140078</strain>
    </source>
</reference>
<reference evidence="1 2" key="1">
    <citation type="submission" date="2019-09" db="EMBL/GenBank/DDBJ databases">
        <title>Chitinophaga ginsengihumi sp. nov., isolated from soil of ginseng rhizosphere.</title>
        <authorList>
            <person name="Lee J."/>
        </authorList>
    </citation>
    <scope>NUCLEOTIDE SEQUENCE [LARGE SCALE GENOMIC DNA]</scope>
    <source>
        <strain evidence="1 2">BN140078</strain>
    </source>
</reference>
<dbReference type="Proteomes" id="UP000324611">
    <property type="component" value="Unassembled WGS sequence"/>
</dbReference>
<dbReference type="InterPro" id="IPR011989">
    <property type="entry name" value="ARM-like"/>
</dbReference>
<dbReference type="SUPFAM" id="SSF48371">
    <property type="entry name" value="ARM repeat"/>
    <property type="match status" value="1"/>
</dbReference>
<dbReference type="EMBL" id="VUOC01000002">
    <property type="protein sequence ID" value="KAA2242395.1"/>
    <property type="molecule type" value="Genomic_DNA"/>
</dbReference>
<protein>
    <recommendedName>
        <fullName evidence="3">HEAT repeat protein</fullName>
    </recommendedName>
</protein>
<gene>
    <name evidence="1" type="ORF">F0L74_07560</name>
</gene>
<accession>A0A5B2VTN0</accession>
<dbReference type="AlphaFoldDB" id="A0A5B2VTN0"/>
<sequence length="174" mass="19889">MHLLNEILQEHSREQAIKITAWIGADKARMARLMELFLHGQYRVVQRAAWIMSMVAHKHPELITPHLPVMIQRMEAPGIPVAVKRNVTRVLQFLPIPPDLHGVVMQQCFALLEDPKETIAVRAFSMTVLAKMAKDYPDIKNEIRIILEDQLAHNPSPGIRSRAKKVLIEISRSK</sequence>
<comment type="caution">
    <text evidence="1">The sequence shown here is derived from an EMBL/GenBank/DDBJ whole genome shotgun (WGS) entry which is preliminary data.</text>
</comment>
<keyword evidence="2" id="KW-1185">Reference proteome</keyword>
<evidence type="ECO:0008006" key="3">
    <source>
        <dbReference type="Google" id="ProtNLM"/>
    </source>
</evidence>
<dbReference type="RefSeq" id="WP_149837267.1">
    <property type="nucleotide sequence ID" value="NZ_VUOC01000002.1"/>
</dbReference>